<comment type="caution">
    <text evidence="2">The sequence shown here is derived from an EMBL/GenBank/DDBJ whole genome shotgun (WGS) entry which is preliminary data.</text>
</comment>
<dbReference type="SUPFAM" id="SSF53448">
    <property type="entry name" value="Nucleotide-diphospho-sugar transferases"/>
    <property type="match status" value="1"/>
</dbReference>
<dbReference type="PANTHER" id="PTHR43685">
    <property type="entry name" value="GLYCOSYLTRANSFERASE"/>
    <property type="match status" value="1"/>
</dbReference>
<gene>
    <name evidence="2" type="ORF">GS597_14240</name>
</gene>
<dbReference type="PANTHER" id="PTHR43685:SF2">
    <property type="entry name" value="GLYCOSYLTRANSFERASE 2-LIKE DOMAIN-CONTAINING PROTEIN"/>
    <property type="match status" value="1"/>
</dbReference>
<protein>
    <submittedName>
        <fullName evidence="2">Glycosyltransferase</fullName>
    </submittedName>
</protein>
<evidence type="ECO:0000313" key="2">
    <source>
        <dbReference type="EMBL" id="NCJ07647.1"/>
    </source>
</evidence>
<dbReference type="Pfam" id="PF00535">
    <property type="entry name" value="Glycos_transf_2"/>
    <property type="match status" value="1"/>
</dbReference>
<name>A0A8K2A0R4_9CYAN</name>
<reference evidence="2" key="1">
    <citation type="submission" date="2019-12" db="EMBL/GenBank/DDBJ databases">
        <title>High-Quality draft genome sequences of three cyanobacteria isolated from the limestone walls of the Old Cathedral of Coimbra.</title>
        <authorList>
            <person name="Tiago I."/>
            <person name="Soares F."/>
            <person name="Portugal A."/>
        </authorList>
    </citation>
    <scope>NUCLEOTIDE SEQUENCE [LARGE SCALE GENOMIC DNA]</scope>
    <source>
        <strain evidence="2">C</strain>
    </source>
</reference>
<keyword evidence="3" id="KW-1185">Reference proteome</keyword>
<accession>A0A8K2A0R4</accession>
<organism evidence="2 3">
    <name type="scientific">Petrachloros mirabilis ULC683</name>
    <dbReference type="NCBI Taxonomy" id="2781853"/>
    <lineage>
        <taxon>Bacteria</taxon>
        <taxon>Bacillati</taxon>
        <taxon>Cyanobacteriota</taxon>
        <taxon>Cyanophyceae</taxon>
        <taxon>Synechococcales</taxon>
        <taxon>Petrachlorosaceae</taxon>
        <taxon>Petrachloros</taxon>
        <taxon>Petrachloros mirabilis</taxon>
    </lineage>
</organism>
<dbReference type="Gene3D" id="3.90.550.10">
    <property type="entry name" value="Spore Coat Polysaccharide Biosynthesis Protein SpsA, Chain A"/>
    <property type="match status" value="1"/>
</dbReference>
<dbReference type="RefSeq" id="WP_161826126.1">
    <property type="nucleotide sequence ID" value="NZ_WVIC01000030.1"/>
</dbReference>
<dbReference type="InterPro" id="IPR050834">
    <property type="entry name" value="Glycosyltransf_2"/>
</dbReference>
<feature type="domain" description="Glycosyltransferase 2-like" evidence="1">
    <location>
        <begin position="4"/>
        <end position="121"/>
    </location>
</feature>
<dbReference type="EMBL" id="WVIC01000030">
    <property type="protein sequence ID" value="NCJ07647.1"/>
    <property type="molecule type" value="Genomic_DNA"/>
</dbReference>
<dbReference type="AlphaFoldDB" id="A0A8K2A0R4"/>
<evidence type="ECO:0000313" key="3">
    <source>
        <dbReference type="Proteomes" id="UP000607397"/>
    </source>
</evidence>
<dbReference type="InterPro" id="IPR029044">
    <property type="entry name" value="Nucleotide-diphossugar_trans"/>
</dbReference>
<sequence length="304" mass="35365">MTFTVMIATRNRIDDLRKTCQNIQTWYPPPDEVIICADGCTDGTVKMVQEEFPTFTLIENEQSLGSVGTRNRILHLAKGDFVVCLDDDSYPLEPVFLNHVQQILAKHPEAGVITFPELLNGDVYSSTSKTPSSPGQYVAAYPNCAAIMRRDLYLKLQGFPTFFHHMYEEPDYALQCYASGFAVWFEPSLTIRHHTSSVQRQPVRRHHQNARNELWSVWLRCPFPWVIPVSIFRIVRQFQYACSEGFRWAIREPIWWWSALMGLPQCLRDRQPIPWQTYYAWMKLARQPAYTSEQVKQIIEVPSL</sequence>
<dbReference type="InterPro" id="IPR001173">
    <property type="entry name" value="Glyco_trans_2-like"/>
</dbReference>
<proteinExistence type="predicted"/>
<evidence type="ECO:0000259" key="1">
    <source>
        <dbReference type="Pfam" id="PF00535"/>
    </source>
</evidence>
<dbReference type="Proteomes" id="UP000607397">
    <property type="component" value="Unassembled WGS sequence"/>
</dbReference>